<reference evidence="1 2" key="1">
    <citation type="submission" date="2020-01" db="EMBL/GenBank/DDBJ databases">
        <title>Isolation, characterization and genomic analysis of a lytic bacteriophage vB_CsaP_009 infecting Cronobacter.</title>
        <authorList>
            <person name="Soleimani-Delfan A."/>
            <person name="Shahin K."/>
            <person name="Barazandeh M."/>
            <person name="Komijani M."/>
        </authorList>
    </citation>
    <scope>NUCLEOTIDE SEQUENCE [LARGE SCALE GENOMIC DNA]</scope>
</reference>
<keyword evidence="2" id="KW-1185">Reference proteome</keyword>
<organism evidence="1 2">
    <name type="scientific">Cronobacter phage vB_CsaP_009</name>
    <dbReference type="NCBI Taxonomy" id="2699738"/>
    <lineage>
        <taxon>Viruses</taxon>
        <taxon>Duplodnaviria</taxon>
        <taxon>Heunggongvirae</taxon>
        <taxon>Uroviricota</taxon>
        <taxon>Caudoviricetes</taxon>
        <taxon>Grimontviridae</taxon>
        <taxon>Privateervirus</taxon>
        <taxon>Privateervirus pv009</taxon>
    </lineage>
</organism>
<dbReference type="Proteomes" id="UP000479051">
    <property type="component" value="Segment"/>
</dbReference>
<evidence type="ECO:0000313" key="2">
    <source>
        <dbReference type="Proteomes" id="UP000479051"/>
    </source>
</evidence>
<name>A0A679FNM6_9CAUD</name>
<dbReference type="KEGG" id="vg:55603465"/>
<dbReference type="GeneID" id="55603465"/>
<dbReference type="EMBL" id="LC519601">
    <property type="protein sequence ID" value="BBU72677.1"/>
    <property type="molecule type" value="Genomic_DNA"/>
</dbReference>
<proteinExistence type="predicted"/>
<evidence type="ECO:0000313" key="1">
    <source>
        <dbReference type="EMBL" id="BBU72677.1"/>
    </source>
</evidence>
<sequence length="70" mass="8334">MKIKFDKDKQLKEFTVLRYGDVFLFKDKVYLKITINHTINAISITDMKPAYFHPEDRVELKSSELIIKDL</sequence>
<dbReference type="RefSeq" id="YP_009833410.1">
    <property type="nucleotide sequence ID" value="NC_048664.1"/>
</dbReference>
<protein>
    <submittedName>
        <fullName evidence="1">Uncharacterized protein</fullName>
    </submittedName>
</protein>
<accession>A0A679FNM6</accession>